<evidence type="ECO:0008006" key="5">
    <source>
        <dbReference type="Google" id="ProtNLM"/>
    </source>
</evidence>
<evidence type="ECO:0000313" key="3">
    <source>
        <dbReference type="EMBL" id="KAH7077438.1"/>
    </source>
</evidence>
<keyword evidence="2" id="KW-0732">Signal</keyword>
<evidence type="ECO:0000256" key="2">
    <source>
        <dbReference type="SAM" id="SignalP"/>
    </source>
</evidence>
<feature type="chain" id="PRO_5035436116" description="Secreted protein" evidence="2">
    <location>
        <begin position="17"/>
        <end position="117"/>
    </location>
</feature>
<dbReference type="AlphaFoldDB" id="A0A8K0VUA4"/>
<proteinExistence type="predicted"/>
<name>A0A8K0VUA4_9PLEO</name>
<feature type="region of interest" description="Disordered" evidence="1">
    <location>
        <begin position="56"/>
        <end position="117"/>
    </location>
</feature>
<dbReference type="EMBL" id="JAGMVJ010000018">
    <property type="protein sequence ID" value="KAH7077438.1"/>
    <property type="molecule type" value="Genomic_DNA"/>
</dbReference>
<protein>
    <recommendedName>
        <fullName evidence="5">Secreted protein</fullName>
    </recommendedName>
</protein>
<gene>
    <name evidence="3" type="ORF">FB567DRAFT_552952</name>
</gene>
<feature type="signal peptide" evidence="2">
    <location>
        <begin position="1"/>
        <end position="16"/>
    </location>
</feature>
<keyword evidence="4" id="KW-1185">Reference proteome</keyword>
<comment type="caution">
    <text evidence="3">The sequence shown here is derived from an EMBL/GenBank/DDBJ whole genome shotgun (WGS) entry which is preliminary data.</text>
</comment>
<reference evidence="3" key="1">
    <citation type="journal article" date="2021" name="Nat. Commun.">
        <title>Genetic determinants of endophytism in the Arabidopsis root mycobiome.</title>
        <authorList>
            <person name="Mesny F."/>
            <person name="Miyauchi S."/>
            <person name="Thiergart T."/>
            <person name="Pickel B."/>
            <person name="Atanasova L."/>
            <person name="Karlsson M."/>
            <person name="Huettel B."/>
            <person name="Barry K.W."/>
            <person name="Haridas S."/>
            <person name="Chen C."/>
            <person name="Bauer D."/>
            <person name="Andreopoulos W."/>
            <person name="Pangilinan J."/>
            <person name="LaButti K."/>
            <person name="Riley R."/>
            <person name="Lipzen A."/>
            <person name="Clum A."/>
            <person name="Drula E."/>
            <person name="Henrissat B."/>
            <person name="Kohler A."/>
            <person name="Grigoriev I.V."/>
            <person name="Martin F.M."/>
            <person name="Hacquard S."/>
        </authorList>
    </citation>
    <scope>NUCLEOTIDE SEQUENCE</scope>
    <source>
        <strain evidence="3">MPI-SDFR-AT-0120</strain>
    </source>
</reference>
<accession>A0A8K0VUA4</accession>
<dbReference type="Proteomes" id="UP000813461">
    <property type="component" value="Unassembled WGS sequence"/>
</dbReference>
<evidence type="ECO:0000256" key="1">
    <source>
        <dbReference type="SAM" id="MobiDB-lite"/>
    </source>
</evidence>
<organism evidence="3 4">
    <name type="scientific">Paraphoma chrysanthemicola</name>
    <dbReference type="NCBI Taxonomy" id="798071"/>
    <lineage>
        <taxon>Eukaryota</taxon>
        <taxon>Fungi</taxon>
        <taxon>Dikarya</taxon>
        <taxon>Ascomycota</taxon>
        <taxon>Pezizomycotina</taxon>
        <taxon>Dothideomycetes</taxon>
        <taxon>Pleosporomycetidae</taxon>
        <taxon>Pleosporales</taxon>
        <taxon>Pleosporineae</taxon>
        <taxon>Phaeosphaeriaceae</taxon>
        <taxon>Paraphoma</taxon>
    </lineage>
</organism>
<sequence>MRSSLIVLAMGTPLLALPTLFELRDSFASSKPEGTPVLRVLIIKFAPLTEKDLVKRTPQTRPVGAYSGETAASEKVKRTPQTRPVGAYSGEAATSDKVKRIPQTRPVGAYSGEVADT</sequence>
<evidence type="ECO:0000313" key="4">
    <source>
        <dbReference type="Proteomes" id="UP000813461"/>
    </source>
</evidence>